<sequence length="362" mass="38111">MDNNPFATSSPPPVFGEQTPAYSPPNTGAWQRNDSVPLEDDEPFTAAHLAAANEAVVPAVSGRSAAAPSHTTLDFTESTTALPSSQSLSGKVGQPASPVPRIGSAADTRLLSSSPGPSARLDGGSGGGSGLPGGNAGGAAGRALEEDPSKFAFYNIKRYRGLFNVDTSDVLARLMHAVLLFFRGDFLEYVDGNPDLYGPFWVASTLIFVTAATGTLASYIDWVRHATPGEEHGSWTYDVDKVGGSFALFYGYVGLVGLALWGVLKWFKAGLSLASIWCIYGYSVAAFIPICFVCVVPVEIARWAVVAAATLTSGTFILLSMRKHIQDSDAGAKALPLYGTIIALHAGLGLALKFYFFAFPTL</sequence>
<keyword evidence="3 6" id="KW-0812">Transmembrane</keyword>
<evidence type="ECO:0000256" key="3">
    <source>
        <dbReference type="ARBA" id="ARBA00022692"/>
    </source>
</evidence>
<dbReference type="EMBL" id="SIDB01000002">
    <property type="protein sequence ID" value="KAI3435959.1"/>
    <property type="molecule type" value="Genomic_DNA"/>
</dbReference>
<feature type="region of interest" description="Disordered" evidence="7">
    <location>
        <begin position="1"/>
        <end position="42"/>
    </location>
</feature>
<name>A0A9D4YZV6_CHLVU</name>
<reference evidence="9" key="2">
    <citation type="submission" date="2020-11" db="EMBL/GenBank/DDBJ databases">
        <authorList>
            <person name="Cecchin M."/>
            <person name="Marcolungo L."/>
            <person name="Rossato M."/>
            <person name="Girolomoni L."/>
            <person name="Cosentino E."/>
            <person name="Cuine S."/>
            <person name="Li-Beisson Y."/>
            <person name="Delledonne M."/>
            <person name="Ballottari M."/>
        </authorList>
    </citation>
    <scope>NUCLEOTIDE SEQUENCE</scope>
    <source>
        <strain evidence="9">211/11P</strain>
        <tissue evidence="9">Whole cell</tissue>
    </source>
</reference>
<comment type="caution">
    <text evidence="9">The sequence shown here is derived from an EMBL/GenBank/DDBJ whole genome shotgun (WGS) entry which is preliminary data.</text>
</comment>
<feature type="region of interest" description="Disordered" evidence="7">
    <location>
        <begin position="76"/>
        <end position="142"/>
    </location>
</feature>
<evidence type="ECO:0000256" key="1">
    <source>
        <dbReference type="ARBA" id="ARBA00004141"/>
    </source>
</evidence>
<dbReference type="InterPro" id="IPR006977">
    <property type="entry name" value="Yip1_dom"/>
</dbReference>
<evidence type="ECO:0000256" key="7">
    <source>
        <dbReference type="SAM" id="MobiDB-lite"/>
    </source>
</evidence>
<protein>
    <recommendedName>
        <fullName evidence="6">Protein YIP</fullName>
    </recommendedName>
</protein>
<accession>A0A9D4YZV6</accession>
<feature type="transmembrane region" description="Helical" evidence="6">
    <location>
        <begin position="304"/>
        <end position="322"/>
    </location>
</feature>
<feature type="transmembrane region" description="Helical" evidence="6">
    <location>
        <begin position="276"/>
        <end position="298"/>
    </location>
</feature>
<keyword evidence="10" id="KW-1185">Reference proteome</keyword>
<organism evidence="9 10">
    <name type="scientific">Chlorella vulgaris</name>
    <name type="common">Green alga</name>
    <dbReference type="NCBI Taxonomy" id="3077"/>
    <lineage>
        <taxon>Eukaryota</taxon>
        <taxon>Viridiplantae</taxon>
        <taxon>Chlorophyta</taxon>
        <taxon>core chlorophytes</taxon>
        <taxon>Trebouxiophyceae</taxon>
        <taxon>Chlorellales</taxon>
        <taxon>Chlorellaceae</taxon>
        <taxon>Chlorella clade</taxon>
        <taxon>Chlorella</taxon>
    </lineage>
</organism>
<feature type="compositionally biased region" description="Gly residues" evidence="7">
    <location>
        <begin position="123"/>
        <end position="140"/>
    </location>
</feature>
<feature type="transmembrane region" description="Helical" evidence="6">
    <location>
        <begin position="242"/>
        <end position="264"/>
    </location>
</feature>
<feature type="compositionally biased region" description="Polar residues" evidence="7">
    <location>
        <begin position="20"/>
        <end position="34"/>
    </location>
</feature>
<feature type="transmembrane region" description="Helical" evidence="6">
    <location>
        <begin position="200"/>
        <end position="222"/>
    </location>
</feature>
<dbReference type="Pfam" id="PF04893">
    <property type="entry name" value="Yip1"/>
    <property type="match status" value="1"/>
</dbReference>
<keyword evidence="5 6" id="KW-0472">Membrane</keyword>
<dbReference type="Proteomes" id="UP001055712">
    <property type="component" value="Unassembled WGS sequence"/>
</dbReference>
<evidence type="ECO:0000256" key="5">
    <source>
        <dbReference type="ARBA" id="ARBA00023136"/>
    </source>
</evidence>
<dbReference type="GO" id="GO:0031267">
    <property type="term" value="F:small GTPase binding"/>
    <property type="evidence" value="ECO:0007669"/>
    <property type="project" value="InterPro"/>
</dbReference>
<dbReference type="InterPro" id="IPR039765">
    <property type="entry name" value="Yip5/YIPF1/YIPF2"/>
</dbReference>
<evidence type="ECO:0000256" key="4">
    <source>
        <dbReference type="ARBA" id="ARBA00022989"/>
    </source>
</evidence>
<evidence type="ECO:0000259" key="8">
    <source>
        <dbReference type="Pfam" id="PF04893"/>
    </source>
</evidence>
<evidence type="ECO:0000256" key="2">
    <source>
        <dbReference type="ARBA" id="ARBA00010596"/>
    </source>
</evidence>
<comment type="subcellular location">
    <subcellularLocation>
        <location evidence="6">Golgi apparatus membrane</location>
        <topology evidence="6">Multi-pass membrane protein</topology>
    </subcellularLocation>
    <subcellularLocation>
        <location evidence="1">Membrane</location>
        <topology evidence="1">Multi-pass membrane protein</topology>
    </subcellularLocation>
</comment>
<evidence type="ECO:0000313" key="9">
    <source>
        <dbReference type="EMBL" id="KAI3435959.1"/>
    </source>
</evidence>
<feature type="compositionally biased region" description="Polar residues" evidence="7">
    <location>
        <begin position="76"/>
        <end position="89"/>
    </location>
</feature>
<dbReference type="AlphaFoldDB" id="A0A9D4YZV6"/>
<dbReference type="OrthoDB" id="10256463at2759"/>
<proteinExistence type="inferred from homology"/>
<comment type="similarity">
    <text evidence="2 6">Belongs to the YIP1 family.</text>
</comment>
<feature type="domain" description="Yip1" evidence="8">
    <location>
        <begin position="180"/>
        <end position="346"/>
    </location>
</feature>
<keyword evidence="4 6" id="KW-1133">Transmembrane helix</keyword>
<evidence type="ECO:0000256" key="6">
    <source>
        <dbReference type="RuleBase" id="RU361264"/>
    </source>
</evidence>
<reference evidence="9" key="1">
    <citation type="journal article" date="2019" name="Plant J.">
        <title>Chlorella vulgaris genome assembly and annotation reveals the molecular basis for metabolic acclimation to high light conditions.</title>
        <authorList>
            <person name="Cecchin M."/>
            <person name="Marcolungo L."/>
            <person name="Rossato M."/>
            <person name="Girolomoni L."/>
            <person name="Cosentino E."/>
            <person name="Cuine S."/>
            <person name="Li-Beisson Y."/>
            <person name="Delledonne M."/>
            <person name="Ballottari M."/>
        </authorList>
    </citation>
    <scope>NUCLEOTIDE SEQUENCE</scope>
    <source>
        <strain evidence="9">211/11P</strain>
    </source>
</reference>
<dbReference type="PANTHER" id="PTHR12822">
    <property type="entry name" value="PROTEIN YIPF"/>
    <property type="match status" value="1"/>
</dbReference>
<feature type="transmembrane region" description="Helical" evidence="6">
    <location>
        <begin position="334"/>
        <end position="356"/>
    </location>
</feature>
<evidence type="ECO:0000313" key="10">
    <source>
        <dbReference type="Proteomes" id="UP001055712"/>
    </source>
</evidence>
<gene>
    <name evidence="9" type="ORF">D9Q98_002017</name>
</gene>
<dbReference type="GO" id="GO:0000139">
    <property type="term" value="C:Golgi membrane"/>
    <property type="evidence" value="ECO:0007669"/>
    <property type="project" value="UniProtKB-SubCell"/>
</dbReference>
<dbReference type="GO" id="GO:0016192">
    <property type="term" value="P:vesicle-mediated transport"/>
    <property type="evidence" value="ECO:0007669"/>
    <property type="project" value="InterPro"/>
</dbReference>
<dbReference type="PANTHER" id="PTHR12822:SF2">
    <property type="entry name" value="PROTEIN YIPF"/>
    <property type="match status" value="1"/>
</dbReference>